<evidence type="ECO:0000313" key="9">
    <source>
        <dbReference type="EMBL" id="OJJ44974.1"/>
    </source>
</evidence>
<dbReference type="GO" id="GO:0008195">
    <property type="term" value="F:phosphatidate phosphatase activity"/>
    <property type="evidence" value="ECO:0007669"/>
    <property type="project" value="InterPro"/>
</dbReference>
<feature type="compositionally biased region" description="Polar residues" evidence="7">
    <location>
        <begin position="1440"/>
        <end position="1460"/>
    </location>
</feature>
<feature type="region of interest" description="Disordered" evidence="7">
    <location>
        <begin position="1016"/>
        <end position="1100"/>
    </location>
</feature>
<evidence type="ECO:0000259" key="8">
    <source>
        <dbReference type="Pfam" id="PF09949"/>
    </source>
</evidence>
<name>A0A1L9SCU3_9EURO</name>
<feature type="region of interest" description="Disordered" evidence="7">
    <location>
        <begin position="1345"/>
        <end position="1502"/>
    </location>
</feature>
<feature type="compositionally biased region" description="Acidic residues" evidence="7">
    <location>
        <begin position="1395"/>
        <end position="1408"/>
    </location>
</feature>
<feature type="region of interest" description="Disordered" evidence="7">
    <location>
        <begin position="518"/>
        <end position="561"/>
    </location>
</feature>
<dbReference type="RefSeq" id="XP_022579484.1">
    <property type="nucleotide sequence ID" value="XM_022727107.1"/>
</dbReference>
<feature type="compositionally biased region" description="Polar residues" evidence="7">
    <location>
        <begin position="1416"/>
        <end position="1427"/>
    </location>
</feature>
<evidence type="ECO:0000256" key="2">
    <source>
        <dbReference type="ARBA" id="ARBA00022759"/>
    </source>
</evidence>
<feature type="domain" description="Phosphatidate phosphatase APP1 catalytic" evidence="8">
    <location>
        <begin position="1183"/>
        <end position="1332"/>
    </location>
</feature>
<dbReference type="InterPro" id="IPR004601">
    <property type="entry name" value="UvdE"/>
</dbReference>
<dbReference type="Gene3D" id="3.20.20.150">
    <property type="entry name" value="Divalent-metal-dependent TIM barrel enzymes"/>
    <property type="match status" value="1"/>
</dbReference>
<dbReference type="InterPro" id="IPR019236">
    <property type="entry name" value="APP1_cat"/>
</dbReference>
<keyword evidence="3" id="KW-0227">DNA damage</keyword>
<evidence type="ECO:0000256" key="1">
    <source>
        <dbReference type="ARBA" id="ARBA00022722"/>
    </source>
</evidence>
<dbReference type="GO" id="GO:0005739">
    <property type="term" value="C:mitochondrion"/>
    <property type="evidence" value="ECO:0007669"/>
    <property type="project" value="TreeGrafter"/>
</dbReference>
<keyword evidence="10" id="KW-1185">Reference proteome</keyword>
<dbReference type="SUPFAM" id="SSF51658">
    <property type="entry name" value="Xylose isomerase-like"/>
    <property type="match status" value="1"/>
</dbReference>
<keyword evidence="4" id="KW-0228">DNA excision</keyword>
<evidence type="ECO:0000256" key="3">
    <source>
        <dbReference type="ARBA" id="ARBA00022763"/>
    </source>
</evidence>
<dbReference type="GO" id="GO:0005634">
    <property type="term" value="C:nucleus"/>
    <property type="evidence" value="ECO:0007669"/>
    <property type="project" value="TreeGrafter"/>
</dbReference>
<keyword evidence="5" id="KW-0378">Hydrolase</keyword>
<feature type="compositionally biased region" description="Low complexity" evidence="7">
    <location>
        <begin position="1087"/>
        <end position="1098"/>
    </location>
</feature>
<gene>
    <name evidence="9" type="ORF">ASPZODRAFT_17884</name>
</gene>
<keyword evidence="6" id="KW-0234">DNA repair</keyword>
<feature type="compositionally biased region" description="Low complexity" evidence="7">
    <location>
        <begin position="1539"/>
        <end position="1552"/>
    </location>
</feature>
<dbReference type="VEuPathDB" id="FungiDB:ASPZODRAFT_17884"/>
<sequence length="1716" mass="190946">MSTRCLSSLTRLRRAQHAVRFHGSTESDRRCGQGRHMRPSRWITQLVAVANGPQASANTRAFAHHPGLALRGVCRVVSARIHSSSCSTAELSSTPVSNSRVSEEVTEQFGYYSDMAVADEAKHGPLADDEVAVDPESDVDVPLEAEELQNALSRPPPVNSDYLPLPWKGRLGYACLNTYLRYSNPPVFCSRTCRIASILENRHPLADPLQPAHPTKNRPDRTQPADVARGQAFVESLGLANARDLVKMVRWNDRYGIKFMRLSSEMFPFASHKEYGYKLAPFASEVLADTGRVIAELGHRVSVHPGQFTQLGSPKKEVVESSFRDLEYHSEMLQLLQLPPQQDRDAVMILHMGGVFGDKEATLDRFRENYKLLSQDVKNRLVLENDDVSWTVHDLLPICEELNIPLVLDYHHHNIMFDSSQLREGTLDIMALYDRIKATWTRKEITQKMHYSEPEPSAITNRQRRKHSPRVSTLPPCDPTMDLMIEAKDKEQAVFELMRNFRLPGHNLFSDIIPHIRDDENKPFKPPRKPSSKKNGFVDLDALAPPPPTVSEDEVGMGGPEGRVYWPPGMEEWLRPAKKTVKVKATKSPKKSRATKKTGEVEATTVDGPEAADEAPEISPQTPVKTPRKRAQRTSSVKKQVGRKRKASESPSTPSSSENESPGLDGMPEPSLTISTAVRRSRRAKKVMYIQRKQQSPLETLAPKPPFRTRWLPPPPTFWRQPPSRFLPSIFQRRKRNPRTGALPLVLRVLFGPHASRRVLSRLWGFRHETIPALGHRAQARIYKALVNRQARLQRRRRAGGGVLAYLLGRRTRGVPGWNFSRSSTGGGRVRLGGSSWRRLKKDASRGAESGPSVLRDAEQKRPMAQSGLSSSMSWGPADETPAREPGARRKKVFEYLKAANELRQTYQAQWAAQRNGAQRDLYDDTPGAFPDVDVARSGDVELVLFPSYARRLGRRQTRSRVDSGRYGTTQWEDLDEDNTVVDVDVHGWISAPHRGPPTRKQRLIIALARKLSGVPAPPSVAAADSSEDSSQDMSSAARLSAKGEDEFARKEAERMIHDAERDADPEWRAASSDDPDERFFGRPPRRTTTQSSITSTRGDLSMENTNLMERLRPFLSSPVGELPVTVFFFNDDKSQARNVLTDEFGHFSLRAALPFVPTQLRILASESLSVSQAIRISEPSGISLISDIDDTVKHSAITGRARDIFRNVFVRELADLKVDGVAEWYKKLTELGVEIHYVSNAPWQLYSLLDKFFKLVGLPQGSFQMKQYTGRLQGIFEPAAEKKRASLDRILRDFPERKFILVGDSGEADLEVYTDLVMANPGRVLGVFIRDVTTPAQRKFFEKSVNHLERPPAARSVSTGQISSQSDPVEKRPALPPRPPRGISAPVVDAQSLDNEDLIDLRDEEEGEKSAVPPATQSRKPVNSRQPPAKPSKPLSLRTAATSQDSVDGGSKETNTAQLQDVIRRKPVPPLPSRRPVPTAASSMDRGTDGSPGAGQPLSTGITNTIQNAVVGAYNTLPSTADYLPIQSKASNANLGESQQSSDSQSSSRSKQPPPPPPPPRRSNTAASTTSSSQNRQPQPKQSYPAAAATAAYQYASDRLGGSSSPATTFSQMDIVNNTNTYNNTYNYNNKNGDGNNLDSYVPPAPLPNKREELWRRRWERARGIFEGLDIVLGSWRVGSDVQDVCVWLVQEELQAIQSKRQDASSPKPEKGSLI</sequence>
<dbReference type="EMBL" id="KV878346">
    <property type="protein sequence ID" value="OJJ44974.1"/>
    <property type="molecule type" value="Genomic_DNA"/>
</dbReference>
<keyword evidence="1" id="KW-0540">Nuclease</keyword>
<keyword evidence="2" id="KW-0255">Endonuclease</keyword>
<feature type="compositionally biased region" description="Low complexity" evidence="7">
    <location>
        <begin position="1563"/>
        <end position="1578"/>
    </location>
</feature>
<dbReference type="OrthoDB" id="541883at2759"/>
<dbReference type="Proteomes" id="UP000184188">
    <property type="component" value="Unassembled WGS sequence"/>
</dbReference>
<dbReference type="NCBIfam" id="TIGR00629">
    <property type="entry name" value="uvde"/>
    <property type="match status" value="1"/>
</dbReference>
<dbReference type="GO" id="GO:0043504">
    <property type="term" value="P:mitochondrial DNA repair"/>
    <property type="evidence" value="ECO:0007669"/>
    <property type="project" value="TreeGrafter"/>
</dbReference>
<dbReference type="GeneID" id="34613571"/>
<feature type="compositionally biased region" description="Basic and acidic residues" evidence="7">
    <location>
        <begin position="1042"/>
        <end position="1068"/>
    </location>
</feature>
<feature type="region of interest" description="Disordered" evidence="7">
    <location>
        <begin position="577"/>
        <end position="685"/>
    </location>
</feature>
<dbReference type="Pfam" id="PF09949">
    <property type="entry name" value="APP1_cat"/>
    <property type="match status" value="1"/>
</dbReference>
<evidence type="ECO:0000256" key="4">
    <source>
        <dbReference type="ARBA" id="ARBA00022769"/>
    </source>
</evidence>
<evidence type="ECO:0000256" key="7">
    <source>
        <dbReference type="SAM" id="MobiDB-lite"/>
    </source>
</evidence>
<evidence type="ECO:0000256" key="5">
    <source>
        <dbReference type="ARBA" id="ARBA00022801"/>
    </source>
</evidence>
<dbReference type="GO" id="GO:0009411">
    <property type="term" value="P:response to UV"/>
    <property type="evidence" value="ECO:0007669"/>
    <property type="project" value="InterPro"/>
</dbReference>
<feature type="compositionally biased region" description="Low complexity" evidence="7">
    <location>
        <begin position="649"/>
        <end position="662"/>
    </location>
</feature>
<accession>A0A1L9SCU3</accession>
<proteinExistence type="predicted"/>
<feature type="compositionally biased region" description="Polar residues" evidence="7">
    <location>
        <begin position="1357"/>
        <end position="1368"/>
    </location>
</feature>
<dbReference type="Pfam" id="PF03851">
    <property type="entry name" value="UvdE"/>
    <property type="match status" value="1"/>
</dbReference>
<dbReference type="PANTHER" id="PTHR31290:SF5">
    <property type="entry name" value="UV-DAMAGE ENDONUCLEASE"/>
    <property type="match status" value="1"/>
</dbReference>
<feature type="region of interest" description="Disordered" evidence="7">
    <location>
        <begin position="823"/>
        <end position="887"/>
    </location>
</feature>
<feature type="compositionally biased region" description="Pro residues" evidence="7">
    <location>
        <begin position="1553"/>
        <end position="1562"/>
    </location>
</feature>
<evidence type="ECO:0000313" key="10">
    <source>
        <dbReference type="Proteomes" id="UP000184188"/>
    </source>
</evidence>
<dbReference type="STRING" id="1073090.A0A1L9SCU3"/>
<protein>
    <recommendedName>
        <fullName evidence="8">Phosphatidate phosphatase APP1 catalytic domain-containing protein</fullName>
    </recommendedName>
</protein>
<dbReference type="GO" id="GO:0004519">
    <property type="term" value="F:endonuclease activity"/>
    <property type="evidence" value="ECO:0007669"/>
    <property type="project" value="UniProtKB-KW"/>
</dbReference>
<feature type="region of interest" description="Disordered" evidence="7">
    <location>
        <begin position="1535"/>
        <end position="1590"/>
    </location>
</feature>
<reference evidence="10" key="1">
    <citation type="journal article" date="2017" name="Genome Biol.">
        <title>Comparative genomics reveals high biological diversity and specific adaptations in the industrially and medically important fungal genus Aspergillus.</title>
        <authorList>
            <person name="de Vries R.P."/>
            <person name="Riley R."/>
            <person name="Wiebenga A."/>
            <person name="Aguilar-Osorio G."/>
            <person name="Amillis S."/>
            <person name="Uchima C.A."/>
            <person name="Anderluh G."/>
            <person name="Asadollahi M."/>
            <person name="Askin M."/>
            <person name="Barry K."/>
            <person name="Battaglia E."/>
            <person name="Bayram O."/>
            <person name="Benocci T."/>
            <person name="Braus-Stromeyer S.A."/>
            <person name="Caldana C."/>
            <person name="Canovas D."/>
            <person name="Cerqueira G.C."/>
            <person name="Chen F."/>
            <person name="Chen W."/>
            <person name="Choi C."/>
            <person name="Clum A."/>
            <person name="Dos Santos R.A."/>
            <person name="Damasio A.R."/>
            <person name="Diallinas G."/>
            <person name="Emri T."/>
            <person name="Fekete E."/>
            <person name="Flipphi M."/>
            <person name="Freyberg S."/>
            <person name="Gallo A."/>
            <person name="Gournas C."/>
            <person name="Habgood R."/>
            <person name="Hainaut M."/>
            <person name="Harispe M.L."/>
            <person name="Henrissat B."/>
            <person name="Hilden K.S."/>
            <person name="Hope R."/>
            <person name="Hossain A."/>
            <person name="Karabika E."/>
            <person name="Karaffa L."/>
            <person name="Karanyi Z."/>
            <person name="Krasevec N."/>
            <person name="Kuo A."/>
            <person name="Kusch H."/>
            <person name="LaButti K."/>
            <person name="Lagendijk E.L."/>
            <person name="Lapidus A."/>
            <person name="Levasseur A."/>
            <person name="Lindquist E."/>
            <person name="Lipzen A."/>
            <person name="Logrieco A.F."/>
            <person name="MacCabe A."/>
            <person name="Maekelae M.R."/>
            <person name="Malavazi I."/>
            <person name="Melin P."/>
            <person name="Meyer V."/>
            <person name="Mielnichuk N."/>
            <person name="Miskei M."/>
            <person name="Molnar A.P."/>
            <person name="Mule G."/>
            <person name="Ngan C.Y."/>
            <person name="Orejas M."/>
            <person name="Orosz E."/>
            <person name="Ouedraogo J.P."/>
            <person name="Overkamp K.M."/>
            <person name="Park H.-S."/>
            <person name="Perrone G."/>
            <person name="Piumi F."/>
            <person name="Punt P.J."/>
            <person name="Ram A.F."/>
            <person name="Ramon A."/>
            <person name="Rauscher S."/>
            <person name="Record E."/>
            <person name="Riano-Pachon D.M."/>
            <person name="Robert V."/>
            <person name="Roehrig J."/>
            <person name="Ruller R."/>
            <person name="Salamov A."/>
            <person name="Salih N.S."/>
            <person name="Samson R.A."/>
            <person name="Sandor E."/>
            <person name="Sanguinetti M."/>
            <person name="Schuetze T."/>
            <person name="Sepcic K."/>
            <person name="Shelest E."/>
            <person name="Sherlock G."/>
            <person name="Sophianopoulou V."/>
            <person name="Squina F.M."/>
            <person name="Sun H."/>
            <person name="Susca A."/>
            <person name="Todd R.B."/>
            <person name="Tsang A."/>
            <person name="Unkles S.E."/>
            <person name="van de Wiele N."/>
            <person name="van Rossen-Uffink D."/>
            <person name="Oliveira J.V."/>
            <person name="Vesth T.C."/>
            <person name="Visser J."/>
            <person name="Yu J.-H."/>
            <person name="Zhou M."/>
            <person name="Andersen M.R."/>
            <person name="Archer D.B."/>
            <person name="Baker S.E."/>
            <person name="Benoit I."/>
            <person name="Brakhage A.A."/>
            <person name="Braus G.H."/>
            <person name="Fischer R."/>
            <person name="Frisvad J.C."/>
            <person name="Goldman G.H."/>
            <person name="Houbraken J."/>
            <person name="Oakley B."/>
            <person name="Pocsi I."/>
            <person name="Scazzocchio C."/>
            <person name="Seiboth B."/>
            <person name="vanKuyk P.A."/>
            <person name="Wortman J."/>
            <person name="Dyer P.S."/>
            <person name="Grigoriev I.V."/>
        </authorList>
    </citation>
    <scope>NUCLEOTIDE SEQUENCE [LARGE SCALE GENOMIC DNA]</scope>
    <source>
        <strain evidence="10">CBS 506.65</strain>
    </source>
</reference>
<feature type="compositionally biased region" description="Basic residues" evidence="7">
    <location>
        <begin position="577"/>
        <end position="596"/>
    </location>
</feature>
<feature type="region of interest" description="Disordered" evidence="7">
    <location>
        <begin position="452"/>
        <end position="479"/>
    </location>
</feature>
<organism evidence="9 10">
    <name type="scientific">Penicilliopsis zonata CBS 506.65</name>
    <dbReference type="NCBI Taxonomy" id="1073090"/>
    <lineage>
        <taxon>Eukaryota</taxon>
        <taxon>Fungi</taxon>
        <taxon>Dikarya</taxon>
        <taxon>Ascomycota</taxon>
        <taxon>Pezizomycotina</taxon>
        <taxon>Eurotiomycetes</taxon>
        <taxon>Eurotiomycetidae</taxon>
        <taxon>Eurotiales</taxon>
        <taxon>Aspergillaceae</taxon>
        <taxon>Penicilliopsis</taxon>
    </lineage>
</organism>
<dbReference type="GO" id="GO:0006289">
    <property type="term" value="P:nucleotide-excision repair"/>
    <property type="evidence" value="ECO:0007669"/>
    <property type="project" value="InterPro"/>
</dbReference>
<dbReference type="PANTHER" id="PTHR31290">
    <property type="entry name" value="UV-DAMAGE ENDONUCLEASE"/>
    <property type="match status" value="1"/>
</dbReference>
<evidence type="ECO:0000256" key="6">
    <source>
        <dbReference type="ARBA" id="ARBA00023204"/>
    </source>
</evidence>
<dbReference type="InterPro" id="IPR036237">
    <property type="entry name" value="Xyl_isomerase-like_sf"/>
</dbReference>